<feature type="compositionally biased region" description="Low complexity" evidence="1">
    <location>
        <begin position="95"/>
        <end position="105"/>
    </location>
</feature>
<proteinExistence type="predicted"/>
<feature type="region of interest" description="Disordered" evidence="1">
    <location>
        <begin position="62"/>
        <end position="118"/>
    </location>
</feature>
<dbReference type="Gramene" id="PGSC0003DMT400095613">
    <property type="protein sequence ID" value="PGSC0003DMT400095613"/>
    <property type="gene ID" value="PGSC0003DMG400045184"/>
</dbReference>
<name>M1DWP5_SOLTU</name>
<protein>
    <recommendedName>
        <fullName evidence="4">Integrase core domain containing protein</fullName>
    </recommendedName>
</protein>
<dbReference type="HOGENOM" id="CLU_029307_2_0_1"/>
<reference evidence="2" key="2">
    <citation type="submission" date="2015-06" db="UniProtKB">
        <authorList>
            <consortium name="EnsemblPlants"/>
        </authorList>
    </citation>
    <scope>IDENTIFICATION</scope>
    <source>
        <strain evidence="2">DM1-3 516 R44</strain>
    </source>
</reference>
<organism evidence="2 3">
    <name type="scientific">Solanum tuberosum</name>
    <name type="common">Potato</name>
    <dbReference type="NCBI Taxonomy" id="4113"/>
    <lineage>
        <taxon>Eukaryota</taxon>
        <taxon>Viridiplantae</taxon>
        <taxon>Streptophyta</taxon>
        <taxon>Embryophyta</taxon>
        <taxon>Tracheophyta</taxon>
        <taxon>Spermatophyta</taxon>
        <taxon>Magnoliopsida</taxon>
        <taxon>eudicotyledons</taxon>
        <taxon>Gunneridae</taxon>
        <taxon>Pentapetalae</taxon>
        <taxon>asterids</taxon>
        <taxon>lamiids</taxon>
        <taxon>Solanales</taxon>
        <taxon>Solanaceae</taxon>
        <taxon>Solanoideae</taxon>
        <taxon>Solaneae</taxon>
        <taxon>Solanum</taxon>
    </lineage>
</organism>
<evidence type="ECO:0000313" key="2">
    <source>
        <dbReference type="EnsemblPlants" id="PGSC0003DMT400095613"/>
    </source>
</evidence>
<sequence length="191" mass="20758">MIMASEIHTRAKQTRASLPFPVLITEVCRWARVLGDAKKYVKVIPTSSTDVRRIEAEYLKDQEEKKKTTPVDTESSPAEAYLPTPTTRPLGIPITTSSDTPSSSTVALPPRPTGAVSRPPLTQASLLRMGQLANSVDRDVSRFEASVPSMIQSGLADVVIPLSASIDTLEARIAVCERDQRAIEEVLFVVG</sequence>
<keyword evidence="3" id="KW-1185">Reference proteome</keyword>
<dbReference type="Proteomes" id="UP000011115">
    <property type="component" value="Unassembled WGS sequence"/>
</dbReference>
<dbReference type="AlphaFoldDB" id="M1DWP5"/>
<evidence type="ECO:0000313" key="3">
    <source>
        <dbReference type="Proteomes" id="UP000011115"/>
    </source>
</evidence>
<evidence type="ECO:0008006" key="4">
    <source>
        <dbReference type="Google" id="ProtNLM"/>
    </source>
</evidence>
<dbReference type="PaxDb" id="4113-PGSC0003DMT400095613"/>
<accession>M1DWP5</accession>
<dbReference type="InParanoid" id="M1DWP5"/>
<dbReference type="EnsemblPlants" id="PGSC0003DMT400095613">
    <property type="protein sequence ID" value="PGSC0003DMT400095613"/>
    <property type="gene ID" value="PGSC0003DMG400045184"/>
</dbReference>
<evidence type="ECO:0000256" key="1">
    <source>
        <dbReference type="SAM" id="MobiDB-lite"/>
    </source>
</evidence>
<reference evidence="3" key="1">
    <citation type="journal article" date="2011" name="Nature">
        <title>Genome sequence and analysis of the tuber crop potato.</title>
        <authorList>
            <consortium name="The Potato Genome Sequencing Consortium"/>
        </authorList>
    </citation>
    <scope>NUCLEOTIDE SEQUENCE [LARGE SCALE GENOMIC DNA]</scope>
    <source>
        <strain evidence="3">cv. DM1-3 516 R44</strain>
    </source>
</reference>